<organism evidence="1 2">
    <name type="scientific">Steinernema carpocapsae</name>
    <name type="common">Entomopathogenic nematode</name>
    <dbReference type="NCBI Taxonomy" id="34508"/>
    <lineage>
        <taxon>Eukaryota</taxon>
        <taxon>Metazoa</taxon>
        <taxon>Ecdysozoa</taxon>
        <taxon>Nematoda</taxon>
        <taxon>Chromadorea</taxon>
        <taxon>Rhabditida</taxon>
        <taxon>Tylenchina</taxon>
        <taxon>Panagrolaimomorpha</taxon>
        <taxon>Strongyloidoidea</taxon>
        <taxon>Steinernematidae</taxon>
        <taxon>Steinernema</taxon>
    </lineage>
</organism>
<dbReference type="AlphaFoldDB" id="A0A4U8UJ90"/>
<dbReference type="OrthoDB" id="5875724at2759"/>
<protein>
    <submittedName>
        <fullName evidence="1">Uncharacterized protein</fullName>
    </submittedName>
</protein>
<dbReference type="Proteomes" id="UP000298663">
    <property type="component" value="Unassembled WGS sequence"/>
</dbReference>
<proteinExistence type="predicted"/>
<dbReference type="EMBL" id="AZBU02000001">
    <property type="protein sequence ID" value="TMS32786.1"/>
    <property type="molecule type" value="Genomic_DNA"/>
</dbReference>
<reference evidence="1 2" key="2">
    <citation type="journal article" date="2019" name="G3 (Bethesda)">
        <title>Hybrid Assembly of the Genome of the Entomopathogenic Nematode Steinernema carpocapsae Identifies the X-Chromosome.</title>
        <authorList>
            <person name="Serra L."/>
            <person name="Macchietto M."/>
            <person name="Macias-Munoz A."/>
            <person name="McGill C.J."/>
            <person name="Rodriguez I.M."/>
            <person name="Rodriguez B."/>
            <person name="Murad R."/>
            <person name="Mortazavi A."/>
        </authorList>
    </citation>
    <scope>NUCLEOTIDE SEQUENCE [LARGE SCALE GENOMIC DNA]</scope>
    <source>
        <strain evidence="1 2">ALL</strain>
    </source>
</reference>
<keyword evidence="2" id="KW-1185">Reference proteome</keyword>
<reference evidence="1 2" key="1">
    <citation type="journal article" date="2015" name="Genome Biol.">
        <title>Comparative genomics of Steinernema reveals deeply conserved gene regulatory networks.</title>
        <authorList>
            <person name="Dillman A.R."/>
            <person name="Macchietto M."/>
            <person name="Porter C.F."/>
            <person name="Rogers A."/>
            <person name="Williams B."/>
            <person name="Antoshechkin I."/>
            <person name="Lee M.M."/>
            <person name="Goodwin Z."/>
            <person name="Lu X."/>
            <person name="Lewis E.E."/>
            <person name="Goodrich-Blair H."/>
            <person name="Stock S.P."/>
            <person name="Adams B.J."/>
            <person name="Sternberg P.W."/>
            <person name="Mortazavi A."/>
        </authorList>
    </citation>
    <scope>NUCLEOTIDE SEQUENCE [LARGE SCALE GENOMIC DNA]</scope>
    <source>
        <strain evidence="1 2">ALL</strain>
    </source>
</reference>
<accession>A0A4U8UJ90</accession>
<evidence type="ECO:0000313" key="2">
    <source>
        <dbReference type="Proteomes" id="UP000298663"/>
    </source>
</evidence>
<sequence>MFAFFNSCALKKVLTAIVTWSAKWELPILESNKYFSLKIVPSWNSLPELIVRFKNATAFKQKVRQWLS</sequence>
<comment type="caution">
    <text evidence="1">The sequence shown here is derived from an EMBL/GenBank/DDBJ whole genome shotgun (WGS) entry which is preliminary data.</text>
</comment>
<evidence type="ECO:0000313" key="1">
    <source>
        <dbReference type="EMBL" id="TMS32786.1"/>
    </source>
</evidence>
<name>A0A4U8UJ90_STECR</name>
<gene>
    <name evidence="1" type="ORF">L596_000587</name>
</gene>